<dbReference type="OrthoDB" id="540611at2759"/>
<name>A0A6A6B8J0_9PEZI</name>
<dbReference type="GeneID" id="54295739"/>
<dbReference type="EMBL" id="ML995489">
    <property type="protein sequence ID" value="KAF2140479.1"/>
    <property type="molecule type" value="Genomic_DNA"/>
</dbReference>
<dbReference type="GO" id="GO:0016787">
    <property type="term" value="F:hydrolase activity"/>
    <property type="evidence" value="ECO:0007669"/>
    <property type="project" value="UniProtKB-KW"/>
</dbReference>
<feature type="signal peptide" evidence="2">
    <location>
        <begin position="1"/>
        <end position="21"/>
    </location>
</feature>
<gene>
    <name evidence="3" type="ORF">K452DRAFT_252135</name>
</gene>
<dbReference type="InterPro" id="IPR052043">
    <property type="entry name" value="PolySaccharide_Degr_Enz"/>
</dbReference>
<dbReference type="InterPro" id="IPR010905">
    <property type="entry name" value="Glyco_hydro_88"/>
</dbReference>
<dbReference type="PANTHER" id="PTHR33886">
    <property type="entry name" value="UNSATURATED RHAMNOGALACTURONAN HYDROLASE (EUROFUNG)"/>
    <property type="match status" value="1"/>
</dbReference>
<dbReference type="InterPro" id="IPR008928">
    <property type="entry name" value="6-hairpin_glycosidase_sf"/>
</dbReference>
<dbReference type="Gene3D" id="1.50.10.10">
    <property type="match status" value="1"/>
</dbReference>
<dbReference type="AlphaFoldDB" id="A0A6A6B8J0"/>
<dbReference type="GO" id="GO:0005975">
    <property type="term" value="P:carbohydrate metabolic process"/>
    <property type="evidence" value="ECO:0007669"/>
    <property type="project" value="InterPro"/>
</dbReference>
<accession>A0A6A6B8J0</accession>
<keyword evidence="1 3" id="KW-0378">Hydrolase</keyword>
<dbReference type="PANTHER" id="PTHR33886:SF9">
    <property type="entry name" value="UNSATURATED RHAMNOGALACTURONAN HYDROLASE (EUROFUNG)"/>
    <property type="match status" value="1"/>
</dbReference>
<organism evidence="3 4">
    <name type="scientific">Aplosporella prunicola CBS 121167</name>
    <dbReference type="NCBI Taxonomy" id="1176127"/>
    <lineage>
        <taxon>Eukaryota</taxon>
        <taxon>Fungi</taxon>
        <taxon>Dikarya</taxon>
        <taxon>Ascomycota</taxon>
        <taxon>Pezizomycotina</taxon>
        <taxon>Dothideomycetes</taxon>
        <taxon>Dothideomycetes incertae sedis</taxon>
        <taxon>Botryosphaeriales</taxon>
        <taxon>Aplosporellaceae</taxon>
        <taxon>Aplosporella</taxon>
    </lineage>
</organism>
<dbReference type="RefSeq" id="XP_033396192.1">
    <property type="nucleotide sequence ID" value="XM_033538243.1"/>
</dbReference>
<evidence type="ECO:0000313" key="4">
    <source>
        <dbReference type="Proteomes" id="UP000799438"/>
    </source>
</evidence>
<evidence type="ECO:0000256" key="2">
    <source>
        <dbReference type="SAM" id="SignalP"/>
    </source>
</evidence>
<dbReference type="Pfam" id="PF07470">
    <property type="entry name" value="Glyco_hydro_88"/>
    <property type="match status" value="1"/>
</dbReference>
<reference evidence="3" key="1">
    <citation type="journal article" date="2020" name="Stud. Mycol.">
        <title>101 Dothideomycetes genomes: a test case for predicting lifestyles and emergence of pathogens.</title>
        <authorList>
            <person name="Haridas S."/>
            <person name="Albert R."/>
            <person name="Binder M."/>
            <person name="Bloem J."/>
            <person name="Labutti K."/>
            <person name="Salamov A."/>
            <person name="Andreopoulos B."/>
            <person name="Baker S."/>
            <person name="Barry K."/>
            <person name="Bills G."/>
            <person name="Bluhm B."/>
            <person name="Cannon C."/>
            <person name="Castanera R."/>
            <person name="Culley D."/>
            <person name="Daum C."/>
            <person name="Ezra D."/>
            <person name="Gonzalez J."/>
            <person name="Henrissat B."/>
            <person name="Kuo A."/>
            <person name="Liang C."/>
            <person name="Lipzen A."/>
            <person name="Lutzoni F."/>
            <person name="Magnuson J."/>
            <person name="Mondo S."/>
            <person name="Nolan M."/>
            <person name="Ohm R."/>
            <person name="Pangilinan J."/>
            <person name="Park H.-J."/>
            <person name="Ramirez L."/>
            <person name="Alfaro M."/>
            <person name="Sun H."/>
            <person name="Tritt A."/>
            <person name="Yoshinaga Y."/>
            <person name="Zwiers L.-H."/>
            <person name="Turgeon B."/>
            <person name="Goodwin S."/>
            <person name="Spatafora J."/>
            <person name="Crous P."/>
            <person name="Grigoriev I."/>
        </authorList>
    </citation>
    <scope>NUCLEOTIDE SEQUENCE</scope>
    <source>
        <strain evidence="3">CBS 121167</strain>
    </source>
</reference>
<evidence type="ECO:0000256" key="1">
    <source>
        <dbReference type="ARBA" id="ARBA00022801"/>
    </source>
</evidence>
<keyword evidence="4" id="KW-1185">Reference proteome</keyword>
<feature type="chain" id="PRO_5025386183" evidence="2">
    <location>
        <begin position="22"/>
        <end position="402"/>
    </location>
</feature>
<sequence>MKLAALTTALATALLPALASAAPAAGASAAEAHQPYSTWMGDSFIAHGVNKTRKYQEAVLYHAYDLLYTATQNRTYLTWVQEQVDGVVAADGTIDGYPDPDKDSLDDVLLGRVLLDLYAKTNGTRYKAAAAQLREQLNYQPRTPAGGFWHRRPTYPDQMWLDGIYMADVFYAQWTATFDADNATAWDDVALQFSLIEEHTRNKTSNLLVHGYDESKTAVWADPETGAAPHVWSRALGWYAMALLDVLDVLPASHSAHSSFLSWYQTLVTGLLDAQDAATGGWWLIMDAPYPGKEGNYIESSAVAMFTFALLKGARLGYVEREDVLPAAKKAYEGMVDMFVARNGTQEGTLNWEGTVEVGSLSGNATYEYYTSVDVDENDLKGVGPFIYASLEYEALQGEEST</sequence>
<keyword evidence="2" id="KW-0732">Signal</keyword>
<proteinExistence type="predicted"/>
<evidence type="ECO:0000313" key="3">
    <source>
        <dbReference type="EMBL" id="KAF2140479.1"/>
    </source>
</evidence>
<dbReference type="SUPFAM" id="SSF48208">
    <property type="entry name" value="Six-hairpin glycosidases"/>
    <property type="match status" value="1"/>
</dbReference>
<dbReference type="Proteomes" id="UP000799438">
    <property type="component" value="Unassembled WGS sequence"/>
</dbReference>
<protein>
    <submittedName>
        <fullName evidence="3">Glycoside hydrolase family 105 protein</fullName>
    </submittedName>
</protein>
<dbReference type="InterPro" id="IPR012341">
    <property type="entry name" value="6hp_glycosidase-like_sf"/>
</dbReference>